<dbReference type="STRING" id="97359.A0A550CI56"/>
<dbReference type="Gene3D" id="3.80.10.10">
    <property type="entry name" value="Ribonuclease Inhibitor"/>
    <property type="match status" value="1"/>
</dbReference>
<dbReference type="EMBL" id="VDMD01000007">
    <property type="protein sequence ID" value="TRM64477.1"/>
    <property type="molecule type" value="Genomic_DNA"/>
</dbReference>
<dbReference type="Proteomes" id="UP000320762">
    <property type="component" value="Unassembled WGS sequence"/>
</dbReference>
<dbReference type="OrthoDB" id="3024398at2759"/>
<name>A0A550CI56_9AGAR</name>
<dbReference type="SUPFAM" id="SSF52047">
    <property type="entry name" value="RNI-like"/>
    <property type="match status" value="1"/>
</dbReference>
<accession>A0A550CI56</accession>
<reference evidence="1 2" key="1">
    <citation type="journal article" date="2019" name="New Phytol.">
        <title>Comparative genomics reveals unique wood-decay strategies and fruiting body development in the Schizophyllaceae.</title>
        <authorList>
            <person name="Almasi E."/>
            <person name="Sahu N."/>
            <person name="Krizsan K."/>
            <person name="Balint B."/>
            <person name="Kovacs G.M."/>
            <person name="Kiss B."/>
            <person name="Cseklye J."/>
            <person name="Drula E."/>
            <person name="Henrissat B."/>
            <person name="Nagy I."/>
            <person name="Chovatia M."/>
            <person name="Adam C."/>
            <person name="LaButti K."/>
            <person name="Lipzen A."/>
            <person name="Riley R."/>
            <person name="Grigoriev I.V."/>
            <person name="Nagy L.G."/>
        </authorList>
    </citation>
    <scope>NUCLEOTIDE SEQUENCE [LARGE SCALE GENOMIC DNA]</scope>
    <source>
        <strain evidence="1 2">NL-1724</strain>
    </source>
</reference>
<organism evidence="1 2">
    <name type="scientific">Schizophyllum amplum</name>
    <dbReference type="NCBI Taxonomy" id="97359"/>
    <lineage>
        <taxon>Eukaryota</taxon>
        <taxon>Fungi</taxon>
        <taxon>Dikarya</taxon>
        <taxon>Basidiomycota</taxon>
        <taxon>Agaricomycotina</taxon>
        <taxon>Agaricomycetes</taxon>
        <taxon>Agaricomycetidae</taxon>
        <taxon>Agaricales</taxon>
        <taxon>Schizophyllaceae</taxon>
        <taxon>Schizophyllum</taxon>
    </lineage>
</organism>
<evidence type="ECO:0000313" key="2">
    <source>
        <dbReference type="Proteomes" id="UP000320762"/>
    </source>
</evidence>
<evidence type="ECO:0000313" key="1">
    <source>
        <dbReference type="EMBL" id="TRM64477.1"/>
    </source>
</evidence>
<gene>
    <name evidence="1" type="ORF">BD626DRAFT_536445</name>
</gene>
<dbReference type="CDD" id="cd09917">
    <property type="entry name" value="F-box_SF"/>
    <property type="match status" value="1"/>
</dbReference>
<evidence type="ECO:0008006" key="3">
    <source>
        <dbReference type="Google" id="ProtNLM"/>
    </source>
</evidence>
<protein>
    <recommendedName>
        <fullName evidence="3">F-box domain-containing protein</fullName>
    </recommendedName>
</protein>
<proteinExistence type="predicted"/>
<sequence>MGSVVAPPALRIPAEIQDIICHDETLQLRDLLHLAQVCQHWHAVAEAVAWEDVVELETLLRFMPRDAWEEPEGRYPPHCLNLNRRLTASDWEPTLAKSRYVKTLYLDFVSKGLQWSIMLDPPPRTLFPALRELHIDDSFEYGRFEVDCRFRAMLVPPTLRILRITSTYQDVCGEAASIVKCCRESITTVHVDNHEHNEKDRDIDSESYALIDLLEALQGCPHLSHVSLKLRLDKDSRLFEKLSQCPALVSLNIDLGEDDRLQRWLEGGAPKYLPSHFPALHHLHINGGSFLDAMAIIASEQEAPRRKIETIYVHAGHEDESGALRLFVDDLKKCDASTLRTVHIEQADWGGDGFQQWPLVSEHIEPLTMFSGLTYVHIGRLYGTTITDVDCAAMARAWPQLKDLSISIMVEHRTGTTCTLAALVPFARHCRHLRILGLPFNAISIPDATQPKTVRPAEPHASVIPLSLRVLYGAIADPRAVAHFLCELFPQRDLKVEYALGFFSDALTSAEDNQRDDRWKSVQALVATHATQLKENLLYERW</sequence>
<dbReference type="AlphaFoldDB" id="A0A550CI56"/>
<comment type="caution">
    <text evidence="1">The sequence shown here is derived from an EMBL/GenBank/DDBJ whole genome shotgun (WGS) entry which is preliminary data.</text>
</comment>
<dbReference type="InterPro" id="IPR032675">
    <property type="entry name" value="LRR_dom_sf"/>
</dbReference>
<keyword evidence="2" id="KW-1185">Reference proteome</keyword>